<feature type="domain" description="DUF4240" evidence="1">
    <location>
        <begin position="167"/>
        <end position="288"/>
    </location>
</feature>
<dbReference type="Pfam" id="PF14024">
    <property type="entry name" value="DUF4240"/>
    <property type="match status" value="1"/>
</dbReference>
<organism evidence="2 3">
    <name type="scientific">Solitalea longa</name>
    <dbReference type="NCBI Taxonomy" id="2079460"/>
    <lineage>
        <taxon>Bacteria</taxon>
        <taxon>Pseudomonadati</taxon>
        <taxon>Bacteroidota</taxon>
        <taxon>Sphingobacteriia</taxon>
        <taxon>Sphingobacteriales</taxon>
        <taxon>Sphingobacteriaceae</taxon>
        <taxon>Solitalea</taxon>
    </lineage>
</organism>
<dbReference type="Proteomes" id="UP000236893">
    <property type="component" value="Unassembled WGS sequence"/>
</dbReference>
<dbReference type="OrthoDB" id="6629398at2"/>
<proteinExistence type="predicted"/>
<dbReference type="RefSeq" id="WP_103788402.1">
    <property type="nucleotide sequence ID" value="NZ_PQVF01000004.1"/>
</dbReference>
<gene>
    <name evidence="2" type="ORF">C3K47_06950</name>
</gene>
<evidence type="ECO:0000313" key="2">
    <source>
        <dbReference type="EMBL" id="POY37495.1"/>
    </source>
</evidence>
<dbReference type="EMBL" id="PQVF01000004">
    <property type="protein sequence ID" value="POY37495.1"/>
    <property type="molecule type" value="Genomic_DNA"/>
</dbReference>
<sequence>MNFGIVREVSFDVMKRLDVITSVSDYLEHNLKNKDYGKGLESFIVGVNCMGPEFDPEQLIETGRIIYSKFNRSKKYFEFTIKLNYNDVADLREEEIIGLFDFAFQKTFPEIKGLNIPNFELERFYEDIHLLLSDKEWETKYEVPELNFSHLMNKSEEPKNFSQEERMDNSVFWGLIEKSRIESQKDLSTQIDILIQKLIERDEKEIIGFECTLRELLIKAYNFNVMAVQKIVEGNVSDDSFLYFRCKLILYGRATFENAVHNPNFLYERINPNENGELLLSVADKAFDKKFGSNSDKVSPRDFATEIIDYNFGNYAVSGEDWSEEQLPKRYPKLWKAYKK</sequence>
<accession>A0A2S5A4M4</accession>
<keyword evidence="3" id="KW-1185">Reference proteome</keyword>
<reference evidence="2 3" key="1">
    <citation type="submission" date="2018-01" db="EMBL/GenBank/DDBJ databases">
        <authorList>
            <person name="Gaut B.S."/>
            <person name="Morton B.R."/>
            <person name="Clegg M.T."/>
            <person name="Duvall M.R."/>
        </authorList>
    </citation>
    <scope>NUCLEOTIDE SEQUENCE [LARGE SCALE GENOMIC DNA]</scope>
    <source>
        <strain evidence="2 3">HR-AV</strain>
    </source>
</reference>
<evidence type="ECO:0000259" key="1">
    <source>
        <dbReference type="Pfam" id="PF14024"/>
    </source>
</evidence>
<evidence type="ECO:0000313" key="3">
    <source>
        <dbReference type="Proteomes" id="UP000236893"/>
    </source>
</evidence>
<dbReference type="InterPro" id="IPR025334">
    <property type="entry name" value="DUF4240"/>
</dbReference>
<name>A0A2S5A4M4_9SPHI</name>
<protein>
    <recommendedName>
        <fullName evidence="1">DUF4240 domain-containing protein</fullName>
    </recommendedName>
</protein>
<comment type="caution">
    <text evidence="2">The sequence shown here is derived from an EMBL/GenBank/DDBJ whole genome shotgun (WGS) entry which is preliminary data.</text>
</comment>
<dbReference type="AlphaFoldDB" id="A0A2S5A4M4"/>